<name>A0AA37T2W6_9GAMM</name>
<protein>
    <submittedName>
        <fullName evidence="1">Uncharacterized protein</fullName>
    </submittedName>
</protein>
<keyword evidence="2" id="KW-1185">Reference proteome</keyword>
<dbReference type="AlphaFoldDB" id="A0AA37T2W6"/>
<evidence type="ECO:0000313" key="2">
    <source>
        <dbReference type="Proteomes" id="UP001156870"/>
    </source>
</evidence>
<dbReference type="Proteomes" id="UP001156870">
    <property type="component" value="Unassembled WGS sequence"/>
</dbReference>
<organism evidence="1 2">
    <name type="scientific">Marinibactrum halimedae</name>
    <dbReference type="NCBI Taxonomy" id="1444977"/>
    <lineage>
        <taxon>Bacteria</taxon>
        <taxon>Pseudomonadati</taxon>
        <taxon>Pseudomonadota</taxon>
        <taxon>Gammaproteobacteria</taxon>
        <taxon>Cellvibrionales</taxon>
        <taxon>Cellvibrionaceae</taxon>
        <taxon>Marinibactrum</taxon>
    </lineage>
</organism>
<reference evidence="1 2" key="1">
    <citation type="journal article" date="2014" name="Int. J. Syst. Evol. Microbiol.">
        <title>Complete genome sequence of Corynebacterium casei LMG S-19264T (=DSM 44701T), isolated from a smear-ripened cheese.</title>
        <authorList>
            <consortium name="US DOE Joint Genome Institute (JGI-PGF)"/>
            <person name="Walter F."/>
            <person name="Albersmeier A."/>
            <person name="Kalinowski J."/>
            <person name="Ruckert C."/>
        </authorList>
    </citation>
    <scope>NUCLEOTIDE SEQUENCE [LARGE SCALE GENOMIC DNA]</scope>
    <source>
        <strain evidence="1 2">NBRC 110095</strain>
    </source>
</reference>
<sequence>MQLMPLSLKFMLGWKRKAFNVLINYNLYNYNHFYSASAGYLSLQIGVKLAPPENNGGTR</sequence>
<gene>
    <name evidence="1" type="ORF">GCM10007877_17090</name>
</gene>
<proteinExistence type="predicted"/>
<accession>A0AA37T2W6</accession>
<comment type="caution">
    <text evidence="1">The sequence shown here is derived from an EMBL/GenBank/DDBJ whole genome shotgun (WGS) entry which is preliminary data.</text>
</comment>
<evidence type="ECO:0000313" key="1">
    <source>
        <dbReference type="EMBL" id="GLS25994.1"/>
    </source>
</evidence>
<dbReference type="EMBL" id="BSPD01000037">
    <property type="protein sequence ID" value="GLS25994.1"/>
    <property type="molecule type" value="Genomic_DNA"/>
</dbReference>